<organism evidence="6 7">
    <name type="scientific">Vreelandella sulfidaeris</name>
    <dbReference type="NCBI Taxonomy" id="115553"/>
    <lineage>
        <taxon>Bacteria</taxon>
        <taxon>Pseudomonadati</taxon>
        <taxon>Pseudomonadota</taxon>
        <taxon>Gammaproteobacteria</taxon>
        <taxon>Oceanospirillales</taxon>
        <taxon>Halomonadaceae</taxon>
        <taxon>Vreelandella</taxon>
    </lineage>
</organism>
<reference evidence="6 7" key="1">
    <citation type="journal article" date="2019" name="Microbiol. Resour. Announc.">
        <title>Complete Genome Sequence of Halomonas sulfidaeris Strain Esulfide1 Isolated from a Metal Sulfide Rock at a Depth of 2,200 Meters, Obtained Using Nanopore Sequencing.</title>
        <authorList>
            <person name="Saito M."/>
            <person name="Nishigata A."/>
            <person name="Galipon J."/>
            <person name="Arakawa K."/>
        </authorList>
    </citation>
    <scope>NUCLEOTIDE SEQUENCE [LARGE SCALE GENOMIC DNA]</scope>
    <source>
        <strain evidence="6 7">ATCC BAA-803</strain>
    </source>
</reference>
<dbReference type="KEGG" id="hsr:HSBAA_16190"/>
<keyword evidence="2 5" id="KW-0812">Transmembrane</keyword>
<accession>A0A455U512</accession>
<dbReference type="AlphaFoldDB" id="A0A455U512"/>
<keyword evidence="4 5" id="KW-0472">Membrane</keyword>
<comment type="subcellular location">
    <subcellularLocation>
        <location evidence="1">Membrane</location>
        <topology evidence="1">Multi-pass membrane protein</topology>
    </subcellularLocation>
</comment>
<evidence type="ECO:0000256" key="5">
    <source>
        <dbReference type="SAM" id="Phobius"/>
    </source>
</evidence>
<dbReference type="Gene3D" id="1.10.3720.10">
    <property type="entry name" value="MetI-like"/>
    <property type="match status" value="1"/>
</dbReference>
<evidence type="ECO:0000313" key="7">
    <source>
        <dbReference type="Proteomes" id="UP000320231"/>
    </source>
</evidence>
<evidence type="ECO:0000256" key="1">
    <source>
        <dbReference type="ARBA" id="ARBA00004141"/>
    </source>
</evidence>
<evidence type="ECO:0000313" key="6">
    <source>
        <dbReference type="EMBL" id="BBI60313.1"/>
    </source>
</evidence>
<dbReference type="Proteomes" id="UP000320231">
    <property type="component" value="Chromosome"/>
</dbReference>
<feature type="transmembrane region" description="Helical" evidence="5">
    <location>
        <begin position="35"/>
        <end position="53"/>
    </location>
</feature>
<dbReference type="SUPFAM" id="SSF161098">
    <property type="entry name" value="MetI-like"/>
    <property type="match status" value="1"/>
</dbReference>
<name>A0A455U512_9GAMM</name>
<gene>
    <name evidence="6" type="ORF">HSBAA_16190</name>
</gene>
<evidence type="ECO:0008006" key="8">
    <source>
        <dbReference type="Google" id="ProtNLM"/>
    </source>
</evidence>
<dbReference type="InterPro" id="IPR035906">
    <property type="entry name" value="MetI-like_sf"/>
</dbReference>
<keyword evidence="3 5" id="KW-1133">Transmembrane helix</keyword>
<proteinExistence type="predicted"/>
<evidence type="ECO:0000256" key="2">
    <source>
        <dbReference type="ARBA" id="ARBA00022692"/>
    </source>
</evidence>
<sequence>MSWEYFDDNISFQNGVAPLGIGVAVSTNQARLLTVLGWSVALVIFFPIFWMILTGFKTESAAIADPTLIFSPTLESYQAVQERSGYASFALNSVAVAFGSTF</sequence>
<protein>
    <recommendedName>
        <fullName evidence="8">Carbohydrate ABC transporter permease</fullName>
    </recommendedName>
</protein>
<evidence type="ECO:0000256" key="3">
    <source>
        <dbReference type="ARBA" id="ARBA00022989"/>
    </source>
</evidence>
<dbReference type="EMBL" id="AP019514">
    <property type="protein sequence ID" value="BBI60313.1"/>
    <property type="molecule type" value="Genomic_DNA"/>
</dbReference>
<dbReference type="GO" id="GO:0016020">
    <property type="term" value="C:membrane"/>
    <property type="evidence" value="ECO:0007669"/>
    <property type="project" value="UniProtKB-SubCell"/>
</dbReference>
<evidence type="ECO:0000256" key="4">
    <source>
        <dbReference type="ARBA" id="ARBA00023136"/>
    </source>
</evidence>